<proteinExistence type="predicted"/>
<evidence type="ECO:0000313" key="3">
    <source>
        <dbReference type="RefSeq" id="XP_022336029.1"/>
    </source>
</evidence>
<gene>
    <name evidence="3" type="primary">LOC111132504</name>
</gene>
<dbReference type="AlphaFoldDB" id="A0A8B8E8M7"/>
<dbReference type="RefSeq" id="XP_022336029.1">
    <property type="nucleotide sequence ID" value="XM_022480321.1"/>
</dbReference>
<protein>
    <submittedName>
        <fullName evidence="3">Uncharacterized protein LOC111132504</fullName>
    </submittedName>
</protein>
<dbReference type="SUPFAM" id="SSF56219">
    <property type="entry name" value="DNase I-like"/>
    <property type="match status" value="1"/>
</dbReference>
<dbReference type="GeneID" id="111132504"/>
<name>A0A8B8E8M7_CRAVI</name>
<dbReference type="Pfam" id="PF03372">
    <property type="entry name" value="Exo_endo_phos"/>
    <property type="match status" value="1"/>
</dbReference>
<sequence length="305" mass="35069">MEKKVWHYKELYQIVKKNSAIYPHSFSAIHSDTPSLLSNRGYHWPPCARFAVVRMFFKMWWYGCTSKKNDIERLVCVTEKAGFMDLPQECITCLTMSKMTAKSAFSECLGGIQNQMNVPGLLVLSKRKLRNSKMVYFRSNVKELLPRGYLRVEVPEVGTIACTHTTANLGKVYYEPNLKSVFKSWEQQNLEETRILIQHLSAYPRTIVMGDLNSSPTVPNKHIQGDFEGALNLFKASNYTTPYIDLWGQCTFCSGNNLVPYRTDWILDHILIRGLKATQAKRVMDRIIPNHKVHPSDHYGIQVVL</sequence>
<dbReference type="KEGG" id="cvn:111132504"/>
<dbReference type="GO" id="GO:0003824">
    <property type="term" value="F:catalytic activity"/>
    <property type="evidence" value="ECO:0007669"/>
    <property type="project" value="InterPro"/>
</dbReference>
<accession>A0A8B8E8M7</accession>
<feature type="domain" description="Endonuclease/exonuclease/phosphatase" evidence="1">
    <location>
        <begin position="120"/>
        <end position="298"/>
    </location>
</feature>
<dbReference type="InterPro" id="IPR005135">
    <property type="entry name" value="Endo/exonuclease/phosphatase"/>
</dbReference>
<dbReference type="Gene3D" id="3.60.10.10">
    <property type="entry name" value="Endonuclease/exonuclease/phosphatase"/>
    <property type="match status" value="1"/>
</dbReference>
<organism evidence="2 3">
    <name type="scientific">Crassostrea virginica</name>
    <name type="common">Eastern oyster</name>
    <dbReference type="NCBI Taxonomy" id="6565"/>
    <lineage>
        <taxon>Eukaryota</taxon>
        <taxon>Metazoa</taxon>
        <taxon>Spiralia</taxon>
        <taxon>Lophotrochozoa</taxon>
        <taxon>Mollusca</taxon>
        <taxon>Bivalvia</taxon>
        <taxon>Autobranchia</taxon>
        <taxon>Pteriomorphia</taxon>
        <taxon>Ostreida</taxon>
        <taxon>Ostreoidea</taxon>
        <taxon>Ostreidae</taxon>
        <taxon>Crassostrea</taxon>
    </lineage>
</organism>
<dbReference type="InterPro" id="IPR036691">
    <property type="entry name" value="Endo/exonu/phosph_ase_sf"/>
</dbReference>
<evidence type="ECO:0000313" key="2">
    <source>
        <dbReference type="Proteomes" id="UP000694844"/>
    </source>
</evidence>
<evidence type="ECO:0000259" key="1">
    <source>
        <dbReference type="Pfam" id="PF03372"/>
    </source>
</evidence>
<dbReference type="OrthoDB" id="6128907at2759"/>
<keyword evidence="2" id="KW-1185">Reference proteome</keyword>
<dbReference type="Proteomes" id="UP000694844">
    <property type="component" value="Chromosome 5"/>
</dbReference>
<reference evidence="3" key="1">
    <citation type="submission" date="2025-08" db="UniProtKB">
        <authorList>
            <consortium name="RefSeq"/>
        </authorList>
    </citation>
    <scope>IDENTIFICATION</scope>
    <source>
        <tissue evidence="3">Whole sample</tissue>
    </source>
</reference>